<reference evidence="6" key="1">
    <citation type="journal article" date="2019" name="Sci. Rep.">
        <title>Draft genome of Tanacetum cinerariifolium, the natural source of mosquito coil.</title>
        <authorList>
            <person name="Yamashiro T."/>
            <person name="Shiraishi A."/>
            <person name="Satake H."/>
            <person name="Nakayama K."/>
        </authorList>
    </citation>
    <scope>NUCLEOTIDE SEQUENCE</scope>
</reference>
<evidence type="ECO:0000313" key="6">
    <source>
        <dbReference type="EMBL" id="GEU36431.1"/>
    </source>
</evidence>
<evidence type="ECO:0000256" key="2">
    <source>
        <dbReference type="ARBA" id="ARBA00022801"/>
    </source>
</evidence>
<feature type="compositionally biased region" description="Polar residues" evidence="4">
    <location>
        <begin position="1001"/>
        <end position="1012"/>
    </location>
</feature>
<dbReference type="GO" id="GO:0046872">
    <property type="term" value="F:metal ion binding"/>
    <property type="evidence" value="ECO:0007669"/>
    <property type="project" value="UniProtKB-KW"/>
</dbReference>
<protein>
    <submittedName>
        <fullName evidence="6">Gag-Pol polyprotein</fullName>
    </submittedName>
</protein>
<evidence type="ECO:0000256" key="1">
    <source>
        <dbReference type="ARBA" id="ARBA00022723"/>
    </source>
</evidence>
<feature type="compositionally biased region" description="Basic and acidic residues" evidence="4">
    <location>
        <begin position="1013"/>
        <end position="1025"/>
    </location>
</feature>
<dbReference type="InterPro" id="IPR057670">
    <property type="entry name" value="SH3_retrovirus"/>
</dbReference>
<feature type="domain" description="Integrase catalytic" evidence="5">
    <location>
        <begin position="817"/>
        <end position="880"/>
    </location>
</feature>
<dbReference type="Pfam" id="PF07727">
    <property type="entry name" value="RVT_2"/>
    <property type="match status" value="1"/>
</dbReference>
<name>A0A6L2JHF7_TANCI</name>
<feature type="compositionally biased region" description="Low complexity" evidence="4">
    <location>
        <begin position="1026"/>
        <end position="1036"/>
    </location>
</feature>
<dbReference type="PROSITE" id="PS50994">
    <property type="entry name" value="INTEGRASE"/>
    <property type="match status" value="1"/>
</dbReference>
<dbReference type="Gene3D" id="3.30.420.10">
    <property type="entry name" value="Ribonuclease H-like superfamily/Ribonuclease H"/>
    <property type="match status" value="1"/>
</dbReference>
<dbReference type="SUPFAM" id="SSF53098">
    <property type="entry name" value="Ribonuclease H-like"/>
    <property type="match status" value="1"/>
</dbReference>
<evidence type="ECO:0000256" key="4">
    <source>
        <dbReference type="SAM" id="MobiDB-lite"/>
    </source>
</evidence>
<feature type="region of interest" description="Disordered" evidence="4">
    <location>
        <begin position="1001"/>
        <end position="1040"/>
    </location>
</feature>
<comment type="caution">
    <text evidence="6">The sequence shown here is derived from an EMBL/GenBank/DDBJ whole genome shotgun (WGS) entry which is preliminary data.</text>
</comment>
<proteinExistence type="predicted"/>
<dbReference type="GO" id="GO:0016787">
    <property type="term" value="F:hydrolase activity"/>
    <property type="evidence" value="ECO:0007669"/>
    <property type="project" value="UniProtKB-KW"/>
</dbReference>
<dbReference type="InterPro" id="IPR036397">
    <property type="entry name" value="RNaseH_sf"/>
</dbReference>
<dbReference type="GO" id="GO:0015074">
    <property type="term" value="P:DNA integration"/>
    <property type="evidence" value="ECO:0007669"/>
    <property type="project" value="InterPro"/>
</dbReference>
<dbReference type="Pfam" id="PF25597">
    <property type="entry name" value="SH3_retrovirus"/>
    <property type="match status" value="1"/>
</dbReference>
<dbReference type="PANTHER" id="PTHR42648">
    <property type="entry name" value="TRANSPOSASE, PUTATIVE-RELATED"/>
    <property type="match status" value="1"/>
</dbReference>
<dbReference type="InterPro" id="IPR012337">
    <property type="entry name" value="RNaseH-like_sf"/>
</dbReference>
<keyword evidence="3" id="KW-0175">Coiled coil</keyword>
<dbReference type="PANTHER" id="PTHR42648:SF18">
    <property type="entry name" value="RETROTRANSPOSON, UNCLASSIFIED-LIKE PROTEIN"/>
    <property type="match status" value="1"/>
</dbReference>
<evidence type="ECO:0000256" key="3">
    <source>
        <dbReference type="SAM" id="Coils"/>
    </source>
</evidence>
<dbReference type="Pfam" id="PF13976">
    <property type="entry name" value="gag_pre-integrs"/>
    <property type="match status" value="1"/>
</dbReference>
<organism evidence="6">
    <name type="scientific">Tanacetum cinerariifolium</name>
    <name type="common">Dalmatian daisy</name>
    <name type="synonym">Chrysanthemum cinerariifolium</name>
    <dbReference type="NCBI Taxonomy" id="118510"/>
    <lineage>
        <taxon>Eukaryota</taxon>
        <taxon>Viridiplantae</taxon>
        <taxon>Streptophyta</taxon>
        <taxon>Embryophyta</taxon>
        <taxon>Tracheophyta</taxon>
        <taxon>Spermatophyta</taxon>
        <taxon>Magnoliopsida</taxon>
        <taxon>eudicotyledons</taxon>
        <taxon>Gunneridae</taxon>
        <taxon>Pentapetalae</taxon>
        <taxon>asterids</taxon>
        <taxon>campanulids</taxon>
        <taxon>Asterales</taxon>
        <taxon>Asteraceae</taxon>
        <taxon>Asteroideae</taxon>
        <taxon>Anthemideae</taxon>
        <taxon>Anthemidinae</taxon>
        <taxon>Tanacetum</taxon>
    </lineage>
</organism>
<dbReference type="InterPro" id="IPR039537">
    <property type="entry name" value="Retrotran_Ty1/copia-like"/>
</dbReference>
<accession>A0A6L2JHF7</accession>
<dbReference type="EMBL" id="BKCJ010000809">
    <property type="protein sequence ID" value="GEU36431.1"/>
    <property type="molecule type" value="Genomic_DNA"/>
</dbReference>
<dbReference type="InterPro" id="IPR013103">
    <property type="entry name" value="RVT_2"/>
</dbReference>
<feature type="coiled-coil region" evidence="3">
    <location>
        <begin position="407"/>
        <end position="473"/>
    </location>
</feature>
<dbReference type="InterPro" id="IPR025724">
    <property type="entry name" value="GAG-pre-integrase_dom"/>
</dbReference>
<dbReference type="Gene3D" id="4.10.60.10">
    <property type="entry name" value="Zinc finger, CCHC-type"/>
    <property type="match status" value="1"/>
</dbReference>
<evidence type="ECO:0000259" key="5">
    <source>
        <dbReference type="PROSITE" id="PS50994"/>
    </source>
</evidence>
<dbReference type="GO" id="GO:0003676">
    <property type="term" value="F:nucleic acid binding"/>
    <property type="evidence" value="ECO:0007669"/>
    <property type="project" value="InterPro"/>
</dbReference>
<dbReference type="InterPro" id="IPR001584">
    <property type="entry name" value="Integrase_cat-core"/>
</dbReference>
<gene>
    <name evidence="6" type="ORF">Tci_008409</name>
</gene>
<keyword evidence="1" id="KW-0479">Metal-binding</keyword>
<keyword evidence="2" id="KW-0378">Hydrolase</keyword>
<sequence length="1573" mass="181493">MSRDVITVGSTMWIPLLYRDKYSQWSERFMNYLEEQTDGKAMINSIKNGEHPLPVVAQVSLAGTKPNAPPSLKDLKFWIAEEKKTRKIDRLARSLLIQGLPNDIYSLIDSNDTAKDLWDAFERQMRGFEYGEQDRKAAILYKYETFRAVKGEKLLDTYLQWKYYGTLIRQTKNLMDINIDVLYNILKQNQGDVNDSMGYKKKAVVVTSDPLTLVAKKTKVSKCKEKVVVQSESEGSDNEDISDLKKITALLAKAFNRKKYYAKPTNNNLRTFLASSLANKKPEYVKSEEKKEDKKADEKKQDMSKVKFYNCKKEGHFAKDYKKENVKDYNYYKTKTLLAKKDDNEQVLLAEDQAWMESSSDLDQEISADIVFMAKMEKVLSDSEESSSSAEETIVEVSYYTSDFESKSEYETSANQQSKDLENQNKDLQDKYDVLKNQVNTFEEKNNEFNEQIKGLNEKNDVLLAQMDVLQEQLKVKHVVIDTHTECKAQYAVLEEEEYQYMIRYSALCDNDKQHRKKIDEQEILFDKKIHMIKPSKDKLYNRRKGIGFENPSYFCKAKELRPILYDERVIGLGYTLMFFTNSNEALEIEKFKRGRENKIEFAYDYGNLNAIYVNEKINVLDDYFQEIINLDFEKIDSLFQQTSSLKPYVPTMILEKIIIDLEDEVGLEVAFRKSTCFVRNEDGVDLLTGDRLSNLYTIVLNDVATNCSAFLLAKASSSQSWLWHQRLSHLNFATINNVVQNNLVRGLSKMQFKKDHLCSACEQGKIHRKHHKSKTDFASNKALYLLHMDLCGPMRVESINEKRYVLVVVDDYSRTPQQNGVVERRNQTLVEAARTMITIVNFPLFLWVEAIATACFTHNRSLIHKHFDKTPYELINKRKPNIKFFHVFGCRCYLLNDYDDVGKLKAKRDIGVFVGYSKESASFRIYNKHTRKIHDSVNVNFDEISEMDSKQFSLEPGLSNLNETGKSSNPTVSHVSKKDLEDLFHNFYDEYFDASKITKSPTTNVETSNDEIPSHEEEVFHESSESFQEEYSSSSLNDDVKQRSGEVMVPSSNTQSISNNMVPNVNEASLSHNVFNERLEDAYYDASIDYDETFAPVARIEAIRLFFAYVAHKDFTVFQMDIKTTFLNGIQKEEVYVGQPPGFVSKQYPDHVHALGKALFGLKQTPRACYDVLSKFLIDSGFQKVQSILINSLKRRHRFIMDDPDITIEEYIRLEEEKDQRQGRTFTWQTATYGKMKYCKNKDDSFTNLEPENPAIVFDDTSDATLSSPHDNNEIDFYISVDESEEENYMVIFDENLFSCKLISVDNLKTDSEDENDKVNMPSFLSPEPTFGYIDDLDFFKDFEGEFPAITYNDLKSKSDPPIEPSIWHLYHTVTLGIHGSDTRARTRMTRRQFILPLGLHSEEEMAKAGFGAYWSGTQYLFRHAEGRKSEARLSRGHFIRRLGAHFGLVSDEGLRGLSNNAQELPVIDLQFSRLNICSKFSDTWAWAVPAPVQVPQPPPPAPQHGTMLQRIDRLEEEVCEFWQSVVGLRGVVESSITEQSRVSTWMISCMTQLMDSSGRTYQAFDNTLIGS</sequence>